<dbReference type="Pfam" id="PF10668">
    <property type="entry name" value="Phage_terminase"/>
    <property type="match status" value="1"/>
</dbReference>
<keyword evidence="4" id="KW-1185">Reference proteome</keyword>
<protein>
    <recommendedName>
        <fullName evidence="2">PBSX phage terminase small subunit-like N-terminal domain-containing protein</fullName>
    </recommendedName>
</protein>
<reference evidence="4" key="1">
    <citation type="submission" date="2023-07" db="EMBL/GenBank/DDBJ databases">
        <title>FDA dAtabase for Regulatory Grade micrObial Sequences (FDA-ARGOS): Supporting development and validation of Infectious Disease Dx tests.</title>
        <authorList>
            <person name="Sproer C."/>
            <person name="Gronow S."/>
            <person name="Severitt S."/>
            <person name="Schroder I."/>
            <person name="Tallon L."/>
            <person name="Sadzewicz L."/>
            <person name="Zhao X."/>
            <person name="Boylan J."/>
            <person name="Ott S."/>
            <person name="Bowen H."/>
            <person name="Vavikolanu K."/>
            <person name="Hazen T."/>
            <person name="Aluvathingal J."/>
            <person name="Nadendla S."/>
            <person name="Lowell S."/>
            <person name="Myers T."/>
            <person name="Yan Y."/>
        </authorList>
    </citation>
    <scope>NUCLEOTIDE SEQUENCE [LARGE SCALE GENOMIC DNA]</scope>
    <source>
        <strain evidence="4">FDAARGOS_1538</strain>
    </source>
</reference>
<evidence type="ECO:0000259" key="2">
    <source>
        <dbReference type="Pfam" id="PF10668"/>
    </source>
</evidence>
<gene>
    <name evidence="3" type="ORF">LDJ82_04025</name>
</gene>
<dbReference type="Proteomes" id="UP001198374">
    <property type="component" value="Unassembled WGS sequence"/>
</dbReference>
<comment type="caution">
    <text evidence="3">The sequence shown here is derived from an EMBL/GenBank/DDBJ whole genome shotgun (WGS) entry which is preliminary data.</text>
</comment>
<evidence type="ECO:0000313" key="4">
    <source>
        <dbReference type="Proteomes" id="UP001198374"/>
    </source>
</evidence>
<feature type="region of interest" description="Disordered" evidence="1">
    <location>
        <begin position="51"/>
        <end position="90"/>
    </location>
</feature>
<dbReference type="RefSeq" id="WP_004829114.1">
    <property type="nucleotide sequence ID" value="NZ_JAGGLO010000004.1"/>
</dbReference>
<organism evidence="3 4">
    <name type="scientific">Anaerococcus degeneri</name>
    <dbReference type="NCBI Taxonomy" id="361500"/>
    <lineage>
        <taxon>Bacteria</taxon>
        <taxon>Bacillati</taxon>
        <taxon>Bacillota</taxon>
        <taxon>Tissierellia</taxon>
        <taxon>Tissierellales</taxon>
        <taxon>Peptoniphilaceae</taxon>
        <taxon>Anaerococcus</taxon>
    </lineage>
</organism>
<name>A0ABS7YY68_9FIRM</name>
<proteinExistence type="predicted"/>
<dbReference type="NCBIfam" id="NF040601">
    <property type="entry name" value="TerS_not_xtmA"/>
    <property type="match status" value="1"/>
</dbReference>
<accession>A0ABS7YY68</accession>
<sequence>MAKKRRPERDLAFELYRKSKGRLEVKEIAEKIKVKPATISQWKYRDKWDDKLKERRRGGQFGNKNAEGAGAPKGNKNAETHGGYSSIDLDNLPPEDQAYISSLTLDTETNLKNELKILLAKEKDIRRKLDELDKEPEDRLYLSRESEMQALPTKDLLEKLDPAEREEKMKKLQPTLKTVTRDSKFERQQKLLVAFDRIHGRIIKLLDSIKTYQLDCRRIELDQQRYDLSKEKIKGAFEFDLDGELDEI</sequence>
<dbReference type="EMBL" id="JAIWIY010000001">
    <property type="protein sequence ID" value="MCA2096079.1"/>
    <property type="molecule type" value="Genomic_DNA"/>
</dbReference>
<feature type="domain" description="PBSX phage terminase small subunit-like N-terminal" evidence="2">
    <location>
        <begin position="1"/>
        <end position="53"/>
    </location>
</feature>
<evidence type="ECO:0000313" key="3">
    <source>
        <dbReference type="EMBL" id="MCA2096079.1"/>
    </source>
</evidence>
<evidence type="ECO:0000256" key="1">
    <source>
        <dbReference type="SAM" id="MobiDB-lite"/>
    </source>
</evidence>
<dbReference type="InterPro" id="IPR018925">
    <property type="entry name" value="XtmA-like_N"/>
</dbReference>